<evidence type="ECO:0000313" key="1">
    <source>
        <dbReference type="EMBL" id="MDP9922852.1"/>
    </source>
</evidence>
<protein>
    <submittedName>
        <fullName evidence="1">Uncharacterized protein</fullName>
    </submittedName>
</protein>
<evidence type="ECO:0000313" key="2">
    <source>
        <dbReference type="Proteomes" id="UP001244295"/>
    </source>
</evidence>
<accession>A0AAW8DTS3</accession>
<comment type="caution">
    <text evidence="1">The sequence shown here is derived from an EMBL/GenBank/DDBJ whole genome shotgun (WGS) entry which is preliminary data.</text>
</comment>
<dbReference type="Proteomes" id="UP001244295">
    <property type="component" value="Unassembled WGS sequence"/>
</dbReference>
<proteinExistence type="predicted"/>
<name>A0AAW8DTS3_9BURK</name>
<reference evidence="1" key="1">
    <citation type="submission" date="2023-07" db="EMBL/GenBank/DDBJ databases">
        <title>Sorghum-associated microbial communities from plants grown in Nebraska, USA.</title>
        <authorList>
            <person name="Schachtman D."/>
        </authorList>
    </citation>
    <scope>NUCLEOTIDE SEQUENCE</scope>
    <source>
        <strain evidence="1">DS2795</strain>
    </source>
</reference>
<dbReference type="RefSeq" id="WP_307636427.1">
    <property type="nucleotide sequence ID" value="NZ_JAUSRR010000003.1"/>
</dbReference>
<organism evidence="1 2">
    <name type="scientific">Variovorax boronicumulans</name>
    <dbReference type="NCBI Taxonomy" id="436515"/>
    <lineage>
        <taxon>Bacteria</taxon>
        <taxon>Pseudomonadati</taxon>
        <taxon>Pseudomonadota</taxon>
        <taxon>Betaproteobacteria</taxon>
        <taxon>Burkholderiales</taxon>
        <taxon>Comamonadaceae</taxon>
        <taxon>Variovorax</taxon>
    </lineage>
</organism>
<gene>
    <name evidence="1" type="ORF">J2W25_001873</name>
</gene>
<dbReference type="EMBL" id="JAUSRR010000003">
    <property type="protein sequence ID" value="MDP9922852.1"/>
    <property type="molecule type" value="Genomic_DNA"/>
</dbReference>
<sequence length="67" mass="7231">MAEVGGALTAKDAMNMLATMIGQLDMRSDSYDLDVAALLKIGATLWDLCNGSDGVNEPARLPMRFRQ</sequence>
<dbReference type="AlphaFoldDB" id="A0AAW8DTS3"/>